<name>A0A9P9AIB4_9HYPO</name>
<proteinExistence type="predicted"/>
<sequence length="206" mass="24191">MGCCGPRIPQCEAAVPEFRAASRICWSNSSSRHSSSPQQPPMSPFNRRLEHPAVAACRHLNIRVREGSRSRPSVSGELHRTKLRVIWSPLPWHHRHHRAVFQHKSPRALVMHSSVPPCHFGCCRIVRTPRHSQRIMTNGVWPNGGWAKRPCPQRRFHQRRLGINRGESLRHFRDWSSPCWRPREDHPPRWRPVDRLRIDSEDKRLR</sequence>
<evidence type="ECO:0000313" key="2">
    <source>
        <dbReference type="Proteomes" id="UP000777438"/>
    </source>
</evidence>
<accession>A0A9P9AIB4</accession>
<dbReference type="AlphaFoldDB" id="A0A9P9AIB4"/>
<dbReference type="Proteomes" id="UP000777438">
    <property type="component" value="Unassembled WGS sequence"/>
</dbReference>
<reference evidence="1 2" key="1">
    <citation type="journal article" date="2021" name="Nat. Commun.">
        <title>Genetic determinants of endophytism in the Arabidopsis root mycobiome.</title>
        <authorList>
            <person name="Mesny F."/>
            <person name="Miyauchi S."/>
            <person name="Thiergart T."/>
            <person name="Pickel B."/>
            <person name="Atanasova L."/>
            <person name="Karlsson M."/>
            <person name="Huettel B."/>
            <person name="Barry K.W."/>
            <person name="Haridas S."/>
            <person name="Chen C."/>
            <person name="Bauer D."/>
            <person name="Andreopoulos W."/>
            <person name="Pangilinan J."/>
            <person name="LaButti K."/>
            <person name="Riley R."/>
            <person name="Lipzen A."/>
            <person name="Clum A."/>
            <person name="Drula E."/>
            <person name="Henrissat B."/>
            <person name="Kohler A."/>
            <person name="Grigoriev I.V."/>
            <person name="Martin F.M."/>
            <person name="Hacquard S."/>
        </authorList>
    </citation>
    <scope>NUCLEOTIDE SEQUENCE [LARGE SCALE GENOMIC DNA]</scope>
    <source>
        <strain evidence="1 2">MPI-CAGE-CH-0241</strain>
    </source>
</reference>
<evidence type="ECO:0000313" key="1">
    <source>
        <dbReference type="EMBL" id="KAH6869581.1"/>
    </source>
</evidence>
<organism evidence="1 2">
    <name type="scientific">Thelonectria olida</name>
    <dbReference type="NCBI Taxonomy" id="1576542"/>
    <lineage>
        <taxon>Eukaryota</taxon>
        <taxon>Fungi</taxon>
        <taxon>Dikarya</taxon>
        <taxon>Ascomycota</taxon>
        <taxon>Pezizomycotina</taxon>
        <taxon>Sordariomycetes</taxon>
        <taxon>Hypocreomycetidae</taxon>
        <taxon>Hypocreales</taxon>
        <taxon>Nectriaceae</taxon>
        <taxon>Thelonectria</taxon>
    </lineage>
</organism>
<protein>
    <submittedName>
        <fullName evidence="1">Uncharacterized protein</fullName>
    </submittedName>
</protein>
<gene>
    <name evidence="1" type="ORF">B0T10DRAFT_281443</name>
</gene>
<dbReference type="EMBL" id="JAGPYM010000069">
    <property type="protein sequence ID" value="KAH6869581.1"/>
    <property type="molecule type" value="Genomic_DNA"/>
</dbReference>
<keyword evidence="2" id="KW-1185">Reference proteome</keyword>
<comment type="caution">
    <text evidence="1">The sequence shown here is derived from an EMBL/GenBank/DDBJ whole genome shotgun (WGS) entry which is preliminary data.</text>
</comment>